<comment type="caution">
    <text evidence="2">The sequence shown here is derived from an EMBL/GenBank/DDBJ whole genome shotgun (WGS) entry which is preliminary data.</text>
</comment>
<keyword evidence="3" id="KW-1185">Reference proteome</keyword>
<accession>A0ABR4Q4X9</accession>
<feature type="compositionally biased region" description="Low complexity" evidence="1">
    <location>
        <begin position="51"/>
        <end position="70"/>
    </location>
</feature>
<reference evidence="2 3" key="1">
    <citation type="journal article" date="2022" name="Front. Cell. Infect. Microbiol.">
        <title>The Genomes of Two Strains of Taenia crassiceps the Animal Model for the Study of Human Cysticercosis.</title>
        <authorList>
            <person name="Bobes R.J."/>
            <person name="Estrada K."/>
            <person name="Rios-Valencia D.G."/>
            <person name="Calderon-Gallegos A."/>
            <person name="de la Torre P."/>
            <person name="Carrero J.C."/>
            <person name="Sanchez-Flores A."/>
            <person name="Laclette J.P."/>
        </authorList>
    </citation>
    <scope>NUCLEOTIDE SEQUENCE [LARGE SCALE GENOMIC DNA]</scope>
    <source>
        <strain evidence="2">WFUcys</strain>
    </source>
</reference>
<dbReference type="Proteomes" id="UP001651158">
    <property type="component" value="Unassembled WGS sequence"/>
</dbReference>
<evidence type="ECO:0000256" key="1">
    <source>
        <dbReference type="SAM" id="MobiDB-lite"/>
    </source>
</evidence>
<proteinExistence type="predicted"/>
<protein>
    <submittedName>
        <fullName evidence="2">Uncharacterized protein</fullName>
    </submittedName>
</protein>
<evidence type="ECO:0000313" key="3">
    <source>
        <dbReference type="Proteomes" id="UP001651158"/>
    </source>
</evidence>
<organism evidence="2 3">
    <name type="scientific">Taenia crassiceps</name>
    <dbReference type="NCBI Taxonomy" id="6207"/>
    <lineage>
        <taxon>Eukaryota</taxon>
        <taxon>Metazoa</taxon>
        <taxon>Spiralia</taxon>
        <taxon>Lophotrochozoa</taxon>
        <taxon>Platyhelminthes</taxon>
        <taxon>Cestoda</taxon>
        <taxon>Eucestoda</taxon>
        <taxon>Cyclophyllidea</taxon>
        <taxon>Taeniidae</taxon>
        <taxon>Taenia</taxon>
    </lineage>
</organism>
<feature type="region of interest" description="Disordered" evidence="1">
    <location>
        <begin position="51"/>
        <end position="74"/>
    </location>
</feature>
<evidence type="ECO:0000313" key="2">
    <source>
        <dbReference type="EMBL" id="KAL5104697.1"/>
    </source>
</evidence>
<sequence>MHVYVPMSPARSGLLCYTLRCRTHITYSSLTPTAYPTQPSRLRQQRQVVGSFFSSPPSTSSSTSPTSPSSETCFVTCDRRGRKSSQKVNYATEARNVVVAVLGGGLESARLISRHTLDTRQQIAVPSPTEIGQVYVNASRDSLCPPSGLPRVGGLG</sequence>
<gene>
    <name evidence="2" type="ORF">TcWFU_005684</name>
</gene>
<name>A0ABR4Q4X9_9CEST</name>
<dbReference type="EMBL" id="JAKROA010000011">
    <property type="protein sequence ID" value="KAL5104697.1"/>
    <property type="molecule type" value="Genomic_DNA"/>
</dbReference>